<keyword evidence="2" id="KW-1185">Reference proteome</keyword>
<organism evidence="1 2">
    <name type="scientific">Algoriphagus antarcticus</name>
    <dbReference type="NCBI Taxonomy" id="238540"/>
    <lineage>
        <taxon>Bacteria</taxon>
        <taxon>Pseudomonadati</taxon>
        <taxon>Bacteroidota</taxon>
        <taxon>Cytophagia</taxon>
        <taxon>Cytophagales</taxon>
        <taxon>Cyclobacteriaceae</taxon>
        <taxon>Algoriphagus</taxon>
    </lineage>
</organism>
<proteinExistence type="predicted"/>
<protein>
    <submittedName>
        <fullName evidence="1">Uncharacterized protein</fullName>
    </submittedName>
</protein>
<accession>A0A3E0DX03</accession>
<name>A0A3E0DX03_9BACT</name>
<reference evidence="1 2" key="1">
    <citation type="submission" date="2018-08" db="EMBL/GenBank/DDBJ databases">
        <title>Genomic Encyclopedia of Archaeal and Bacterial Type Strains, Phase II (KMG-II): from individual species to whole genera.</title>
        <authorList>
            <person name="Goeker M."/>
        </authorList>
    </citation>
    <scope>NUCLEOTIDE SEQUENCE [LARGE SCALE GENOMIC DNA]</scope>
    <source>
        <strain evidence="1 2">DSM 15986</strain>
    </source>
</reference>
<dbReference type="AlphaFoldDB" id="A0A3E0DX03"/>
<comment type="caution">
    <text evidence="1">The sequence shown here is derived from an EMBL/GenBank/DDBJ whole genome shotgun (WGS) entry which is preliminary data.</text>
</comment>
<evidence type="ECO:0000313" key="1">
    <source>
        <dbReference type="EMBL" id="REG87044.1"/>
    </source>
</evidence>
<gene>
    <name evidence="1" type="ORF">C8N25_11122</name>
</gene>
<sequence>MGSEKYKKKHFARPFSQKNDFILDIIQLELDELLLAF</sequence>
<dbReference type="EMBL" id="QUNF01000011">
    <property type="protein sequence ID" value="REG87044.1"/>
    <property type="molecule type" value="Genomic_DNA"/>
</dbReference>
<evidence type="ECO:0000313" key="2">
    <source>
        <dbReference type="Proteomes" id="UP000256405"/>
    </source>
</evidence>
<dbReference type="Proteomes" id="UP000256405">
    <property type="component" value="Unassembled WGS sequence"/>
</dbReference>